<dbReference type="AlphaFoldDB" id="A0A6B1FVS3"/>
<feature type="domain" description="ASCH" evidence="1">
    <location>
        <begin position="16"/>
        <end position="76"/>
    </location>
</feature>
<dbReference type="SUPFAM" id="SSF88697">
    <property type="entry name" value="PUA domain-like"/>
    <property type="match status" value="1"/>
</dbReference>
<evidence type="ECO:0000313" key="2">
    <source>
        <dbReference type="EMBL" id="MYH61702.1"/>
    </source>
</evidence>
<dbReference type="Pfam" id="PF04266">
    <property type="entry name" value="ASCH"/>
    <property type="match status" value="1"/>
</dbReference>
<protein>
    <submittedName>
        <fullName evidence="2">ASCH domain-containing protein</fullName>
    </submittedName>
</protein>
<evidence type="ECO:0000259" key="1">
    <source>
        <dbReference type="Pfam" id="PF04266"/>
    </source>
</evidence>
<dbReference type="EMBL" id="VYDA01000303">
    <property type="protein sequence ID" value="MYH61702.1"/>
    <property type="molecule type" value="Genomic_DNA"/>
</dbReference>
<organism evidence="2">
    <name type="scientific">Caldilineaceae bacterium SB0675_bin_29</name>
    <dbReference type="NCBI Taxonomy" id="2605266"/>
    <lineage>
        <taxon>Bacteria</taxon>
        <taxon>Bacillati</taxon>
        <taxon>Chloroflexota</taxon>
        <taxon>Caldilineae</taxon>
        <taxon>Caldilineales</taxon>
        <taxon>Caldilineaceae</taxon>
    </lineage>
</organism>
<comment type="caution">
    <text evidence="2">The sequence shown here is derived from an EMBL/GenBank/DDBJ whole genome shotgun (WGS) entry which is preliminary data.</text>
</comment>
<reference evidence="2" key="1">
    <citation type="submission" date="2019-09" db="EMBL/GenBank/DDBJ databases">
        <title>Characterisation of the sponge microbiome using genome-centric metagenomics.</title>
        <authorList>
            <person name="Engelberts J.P."/>
            <person name="Robbins S.J."/>
            <person name="De Goeij J.M."/>
            <person name="Aranda M."/>
            <person name="Bell S.C."/>
            <person name="Webster N.S."/>
        </authorList>
    </citation>
    <scope>NUCLEOTIDE SEQUENCE</scope>
    <source>
        <strain evidence="2">SB0675_bin_29</strain>
    </source>
</reference>
<dbReference type="InterPro" id="IPR007374">
    <property type="entry name" value="ASCH_domain"/>
</dbReference>
<dbReference type="Gene3D" id="2.30.130.30">
    <property type="entry name" value="Hypothetical protein"/>
    <property type="match status" value="1"/>
</dbReference>
<accession>A0A6B1FVS3</accession>
<name>A0A6B1FVS3_9CHLR</name>
<sequence>MTEEIEALDQNRMVVLSLKPRFAEAILAGTKAVELRRTRPKIEVPTRALLYATTPVRALLGTCTITDVRSANLTALWREYGPRSELSHNEFKHYFDGLDVGTALTLAHHQPLDRMVPLQVLRAKPGGFRPPQSFAYVDVKTGHRLLGMAA</sequence>
<proteinExistence type="predicted"/>
<dbReference type="InterPro" id="IPR015947">
    <property type="entry name" value="PUA-like_sf"/>
</dbReference>
<gene>
    <name evidence="2" type="ORF">F4148_08030</name>
</gene>